<evidence type="ECO:0000256" key="2">
    <source>
        <dbReference type="ARBA" id="ARBA00022679"/>
    </source>
</evidence>
<sequence>MAHVEPLREDDPAAVGIYRLLGRLGSGGQGTVYLGQAPDGREVAVKVLRHGVGFGERFAKEIEAARRVEPFCIAQVLDASLGAQPYIVTEYVEGPSLHQAGRHTGADLQRLAVATATALAAIHQAGIVHRDFKPANVLLGPGGPRVIDFGIARAMDDAVTHTSGIVGTPAYMAPEQLAGQPVGPPADVFAWASVMVWAGTETPPFGQDTLPAIINRILNNEPQLGDLPVPLRAIVYDCLAKDPRVRPTMRDVILRLLSGQNPAPGPQQGFQGPGSGLGPGLGSGPMASSGPMAGPAPMGGPGSMPGPNAMPGVGPGMPGPGPGAMPGVGSQPMGVPGHGPGPIAGAGPGPMPMSGPGHASIPGPGHGPGPGLGPMRGPGQGPGPMQGPGQGPRSGAGHRGRGRVGVPVAVGVSGVMVAVLVGGAVWLAPWPGKASPVPLAATSPTASSAATKSTPKPTSTSPKPRKTPRKTPKPTQSAAETPTRTPTTASKHPTPTPAKTTKKPVANTRFSVLEIDISGGPGQSESSDCYMPPIHMQSKVESNRNGIWFSHAWDIDGKTRDSTRSWVSEDEYTTFVTSGQYMLDAGSHTITLRVTSPSTARRSITIKVCPVEEY</sequence>
<evidence type="ECO:0000313" key="9">
    <source>
        <dbReference type="Proteomes" id="UP001596058"/>
    </source>
</evidence>
<comment type="caution">
    <text evidence="8">The sequence shown here is derived from an EMBL/GenBank/DDBJ whole genome shotgun (WGS) entry which is preliminary data.</text>
</comment>
<reference evidence="9" key="1">
    <citation type="journal article" date="2019" name="Int. J. Syst. Evol. Microbiol.">
        <title>The Global Catalogue of Microorganisms (GCM) 10K type strain sequencing project: providing services to taxonomists for standard genome sequencing and annotation.</title>
        <authorList>
            <consortium name="The Broad Institute Genomics Platform"/>
            <consortium name="The Broad Institute Genome Sequencing Center for Infectious Disease"/>
            <person name="Wu L."/>
            <person name="Ma J."/>
        </authorList>
    </citation>
    <scope>NUCLEOTIDE SEQUENCE [LARGE SCALE GENOMIC DNA]</scope>
    <source>
        <strain evidence="9">CCUG 53903</strain>
    </source>
</reference>
<dbReference type="InterPro" id="IPR000719">
    <property type="entry name" value="Prot_kinase_dom"/>
</dbReference>
<feature type="compositionally biased region" description="Low complexity" evidence="6">
    <location>
        <begin position="284"/>
        <end position="296"/>
    </location>
</feature>
<keyword evidence="5" id="KW-0067">ATP-binding</keyword>
<dbReference type="Proteomes" id="UP001596058">
    <property type="component" value="Unassembled WGS sequence"/>
</dbReference>
<dbReference type="InterPro" id="IPR008271">
    <property type="entry name" value="Ser/Thr_kinase_AS"/>
</dbReference>
<evidence type="ECO:0000313" key="8">
    <source>
        <dbReference type="EMBL" id="MFC5824395.1"/>
    </source>
</evidence>
<feature type="compositionally biased region" description="Low complexity" evidence="6">
    <location>
        <begin position="352"/>
        <end position="363"/>
    </location>
</feature>
<evidence type="ECO:0000256" key="3">
    <source>
        <dbReference type="ARBA" id="ARBA00022741"/>
    </source>
</evidence>
<keyword evidence="4 8" id="KW-0418">Kinase</keyword>
<dbReference type="InterPro" id="IPR011009">
    <property type="entry name" value="Kinase-like_dom_sf"/>
</dbReference>
<feature type="region of interest" description="Disordered" evidence="6">
    <location>
        <begin position="439"/>
        <end position="504"/>
    </location>
</feature>
<dbReference type="GO" id="GO:0016301">
    <property type="term" value="F:kinase activity"/>
    <property type="evidence" value="ECO:0007669"/>
    <property type="project" value="UniProtKB-KW"/>
</dbReference>
<feature type="compositionally biased region" description="Basic residues" evidence="6">
    <location>
        <begin position="463"/>
        <end position="472"/>
    </location>
</feature>
<proteinExistence type="predicted"/>
<keyword evidence="2" id="KW-0808">Transferase</keyword>
<keyword evidence="3" id="KW-0547">Nucleotide-binding</keyword>
<dbReference type="Gene3D" id="1.10.510.10">
    <property type="entry name" value="Transferase(Phosphotransferase) domain 1"/>
    <property type="match status" value="1"/>
</dbReference>
<organism evidence="8 9">
    <name type="scientific">Nonomuraea insulae</name>
    <dbReference type="NCBI Taxonomy" id="1616787"/>
    <lineage>
        <taxon>Bacteria</taxon>
        <taxon>Bacillati</taxon>
        <taxon>Actinomycetota</taxon>
        <taxon>Actinomycetes</taxon>
        <taxon>Streptosporangiales</taxon>
        <taxon>Streptosporangiaceae</taxon>
        <taxon>Nonomuraea</taxon>
    </lineage>
</organism>
<keyword evidence="9" id="KW-1185">Reference proteome</keyword>
<dbReference type="PANTHER" id="PTHR43671">
    <property type="entry name" value="SERINE/THREONINE-PROTEIN KINASE NEK"/>
    <property type="match status" value="1"/>
</dbReference>
<dbReference type="PANTHER" id="PTHR43671:SF13">
    <property type="entry name" value="SERINE_THREONINE-PROTEIN KINASE NEK2"/>
    <property type="match status" value="1"/>
</dbReference>
<feature type="compositionally biased region" description="Gly residues" evidence="6">
    <location>
        <begin position="336"/>
        <end position="348"/>
    </location>
</feature>
<feature type="compositionally biased region" description="Low complexity" evidence="6">
    <location>
        <begin position="440"/>
        <end position="462"/>
    </location>
</feature>
<feature type="compositionally biased region" description="Low complexity" evidence="6">
    <location>
        <begin position="259"/>
        <end position="270"/>
    </location>
</feature>
<evidence type="ECO:0000256" key="6">
    <source>
        <dbReference type="SAM" id="MobiDB-lite"/>
    </source>
</evidence>
<dbReference type="EMBL" id="JBHSPA010000014">
    <property type="protein sequence ID" value="MFC5824395.1"/>
    <property type="molecule type" value="Genomic_DNA"/>
</dbReference>
<gene>
    <name evidence="8" type="ORF">ACFPZ3_11095</name>
</gene>
<evidence type="ECO:0000256" key="1">
    <source>
        <dbReference type="ARBA" id="ARBA00012513"/>
    </source>
</evidence>
<evidence type="ECO:0000259" key="7">
    <source>
        <dbReference type="PROSITE" id="PS50011"/>
    </source>
</evidence>
<dbReference type="PROSITE" id="PS50011">
    <property type="entry name" value="PROTEIN_KINASE_DOM"/>
    <property type="match status" value="1"/>
</dbReference>
<dbReference type="SUPFAM" id="SSF56112">
    <property type="entry name" value="Protein kinase-like (PK-like)"/>
    <property type="match status" value="1"/>
</dbReference>
<evidence type="ECO:0000256" key="5">
    <source>
        <dbReference type="ARBA" id="ARBA00022840"/>
    </source>
</evidence>
<dbReference type="InterPro" id="IPR050660">
    <property type="entry name" value="NEK_Ser/Thr_kinase"/>
</dbReference>
<name>A0ABW1CID0_9ACTN</name>
<dbReference type="EC" id="2.7.11.1" evidence="1"/>
<accession>A0ABW1CID0</accession>
<feature type="domain" description="Protein kinase" evidence="7">
    <location>
        <begin position="18"/>
        <end position="257"/>
    </location>
</feature>
<evidence type="ECO:0000256" key="4">
    <source>
        <dbReference type="ARBA" id="ARBA00022777"/>
    </source>
</evidence>
<dbReference type="Pfam" id="PF00069">
    <property type="entry name" value="Pkinase"/>
    <property type="match status" value="1"/>
</dbReference>
<feature type="compositionally biased region" description="Gly residues" evidence="6">
    <location>
        <begin position="271"/>
        <end position="283"/>
    </location>
</feature>
<dbReference type="RefSeq" id="WP_379513918.1">
    <property type="nucleotide sequence ID" value="NZ_JBHSPA010000014.1"/>
</dbReference>
<dbReference type="CDD" id="cd14014">
    <property type="entry name" value="STKc_PknB_like"/>
    <property type="match status" value="1"/>
</dbReference>
<feature type="region of interest" description="Disordered" evidence="6">
    <location>
        <begin position="258"/>
        <end position="402"/>
    </location>
</feature>
<protein>
    <recommendedName>
        <fullName evidence="1">non-specific serine/threonine protein kinase</fullName>
        <ecNumber evidence="1">2.7.11.1</ecNumber>
    </recommendedName>
</protein>
<dbReference type="PROSITE" id="PS00108">
    <property type="entry name" value="PROTEIN_KINASE_ST"/>
    <property type="match status" value="1"/>
</dbReference>
<feature type="compositionally biased region" description="Gly residues" evidence="6">
    <location>
        <begin position="364"/>
        <end position="394"/>
    </location>
</feature>
<feature type="compositionally biased region" description="Low complexity" evidence="6">
    <location>
        <begin position="481"/>
        <end position="499"/>
    </location>
</feature>
<dbReference type="Gene3D" id="3.30.200.20">
    <property type="entry name" value="Phosphorylase Kinase, domain 1"/>
    <property type="match status" value="1"/>
</dbReference>